<organism evidence="1 2">
    <name type="scientific">Bartonella tamiae Th239</name>
    <dbReference type="NCBI Taxonomy" id="1094558"/>
    <lineage>
        <taxon>Bacteria</taxon>
        <taxon>Pseudomonadati</taxon>
        <taxon>Pseudomonadota</taxon>
        <taxon>Alphaproteobacteria</taxon>
        <taxon>Hyphomicrobiales</taxon>
        <taxon>Bartonellaceae</taxon>
        <taxon>Bartonella</taxon>
    </lineage>
</organism>
<gene>
    <name evidence="1" type="ORF">ME5_01083</name>
</gene>
<evidence type="ECO:0000313" key="1">
    <source>
        <dbReference type="EMBL" id="EJF90682.1"/>
    </source>
</evidence>
<reference evidence="1 2" key="1">
    <citation type="submission" date="2012-03" db="EMBL/GenBank/DDBJ databases">
        <title>The Genome Sequence of Bartonella tamiae Th239.</title>
        <authorList>
            <consortium name="The Broad Institute Genome Sequencing Platform"/>
            <consortium name="The Broad Institute Genome Sequencing Center for Infectious Disease"/>
            <person name="Feldgarden M."/>
            <person name="Kirby J."/>
            <person name="Kosoy M."/>
            <person name="Birtles R."/>
            <person name="Probert W.S."/>
            <person name="Chiaraviglio L."/>
            <person name="Young S.K."/>
            <person name="Zeng Q."/>
            <person name="Gargeya S."/>
            <person name="Fitzgerald M."/>
            <person name="Haas B."/>
            <person name="Abouelleil A."/>
            <person name="Alvarado L."/>
            <person name="Arachchi H.M."/>
            <person name="Berlin A."/>
            <person name="Chapman S.B."/>
            <person name="Gearin G."/>
            <person name="Goldberg J."/>
            <person name="Griggs A."/>
            <person name="Gujja S."/>
            <person name="Hansen M."/>
            <person name="Heiman D."/>
            <person name="Howarth C."/>
            <person name="Larimer J."/>
            <person name="Lui A."/>
            <person name="MacDonald P.J.P."/>
            <person name="McCowen C."/>
            <person name="Montmayeur A."/>
            <person name="Murphy C."/>
            <person name="Neiman D."/>
            <person name="Pearson M."/>
            <person name="Priest M."/>
            <person name="Roberts A."/>
            <person name="Saif S."/>
            <person name="Shea T."/>
            <person name="Sisk P."/>
            <person name="Stolte C."/>
            <person name="Sykes S."/>
            <person name="Wortman J."/>
            <person name="Nusbaum C."/>
            <person name="Birren B."/>
        </authorList>
    </citation>
    <scope>NUCLEOTIDE SEQUENCE [LARGE SCALE GENOMIC DNA]</scope>
    <source>
        <strain evidence="1 2">Th239</strain>
    </source>
</reference>
<dbReference type="AlphaFoldDB" id="J1JZW6"/>
<dbReference type="Proteomes" id="UP000008952">
    <property type="component" value="Unassembled WGS sequence"/>
</dbReference>
<name>J1JZW6_9HYPH</name>
<comment type="caution">
    <text evidence="1">The sequence shown here is derived from an EMBL/GenBank/DDBJ whole genome shotgun (WGS) entry which is preliminary data.</text>
</comment>
<evidence type="ECO:0000313" key="2">
    <source>
        <dbReference type="Proteomes" id="UP000008952"/>
    </source>
</evidence>
<sequence>MPKSRPCIVELLLMVSLLLLLISIRVALRASILPKLFIVFYLFVLDKNTMDTLFILL</sequence>
<protein>
    <submittedName>
        <fullName evidence="1">Uncharacterized protein</fullName>
    </submittedName>
</protein>
<accession>J1JZW6</accession>
<dbReference type="EMBL" id="AIMB01000007">
    <property type="protein sequence ID" value="EJF90682.1"/>
    <property type="molecule type" value="Genomic_DNA"/>
</dbReference>
<keyword evidence="2" id="KW-1185">Reference proteome</keyword>
<dbReference type="HOGENOM" id="CLU_2987377_0_0_5"/>
<proteinExistence type="predicted"/>